<keyword evidence="2 6" id="KW-0489">Methyltransferase</keyword>
<dbReference type="GO" id="GO:0006298">
    <property type="term" value="P:mismatch repair"/>
    <property type="evidence" value="ECO:0007669"/>
    <property type="project" value="TreeGrafter"/>
</dbReference>
<dbReference type="Gene3D" id="3.40.50.150">
    <property type="entry name" value="Vaccinia Virus protein VP39"/>
    <property type="match status" value="2"/>
</dbReference>
<dbReference type="GO" id="GO:0009307">
    <property type="term" value="P:DNA restriction-modification system"/>
    <property type="evidence" value="ECO:0007669"/>
    <property type="project" value="InterPro"/>
</dbReference>
<dbReference type="EC" id="2.1.1.72" evidence="1"/>
<dbReference type="InterPro" id="IPR029063">
    <property type="entry name" value="SAM-dependent_MTases_sf"/>
</dbReference>
<dbReference type="PRINTS" id="PR00505">
    <property type="entry name" value="D12N6MTFRASE"/>
</dbReference>
<reference evidence="6" key="1">
    <citation type="journal article" date="2016" name="Genome Biol. Evol.">
        <title>Comparison of intracellular "Ca. Endomicrobium trichonymphae" genomovars illuminates the requirement and decay of defense systems against foreign DNA.</title>
        <authorList>
            <person name="Izawa K."/>
            <person name="Kuwahara H."/>
            <person name="Kihara K."/>
            <person name="Yuki M."/>
            <person name="Lo N."/>
            <person name="Ito T."/>
            <person name="Ohkuma M."/>
            <person name="Hongoh Y."/>
        </authorList>
    </citation>
    <scope>NUCLEOTIDE SEQUENCE</scope>
    <source>
        <strain evidence="6">MdDo-005</strain>
    </source>
</reference>
<evidence type="ECO:0000256" key="3">
    <source>
        <dbReference type="ARBA" id="ARBA00022679"/>
    </source>
</evidence>
<organism evidence="6">
    <name type="scientific">Candidatus Endomicrobium sp. MdDo-005</name>
    <dbReference type="NCBI Taxonomy" id="1837115"/>
    <lineage>
        <taxon>Bacteria</taxon>
        <taxon>Pseudomonadati</taxon>
        <taxon>Elusimicrobiota</taxon>
        <taxon>Endomicrobiia</taxon>
        <taxon>Endomicrobiales</taxon>
        <taxon>Endomicrobiaceae</taxon>
        <taxon>Endomicrobium</taxon>
    </lineage>
</organism>
<name>A0A1C9ZTN1_9BACT</name>
<evidence type="ECO:0000256" key="2">
    <source>
        <dbReference type="ARBA" id="ARBA00022603"/>
    </source>
</evidence>
<evidence type="ECO:0000313" key="6">
    <source>
        <dbReference type="EMBL" id="BAV59432.1"/>
    </source>
</evidence>
<dbReference type="GO" id="GO:0032259">
    <property type="term" value="P:methylation"/>
    <property type="evidence" value="ECO:0007669"/>
    <property type="project" value="UniProtKB-KW"/>
</dbReference>
<evidence type="ECO:0000256" key="4">
    <source>
        <dbReference type="ARBA" id="ARBA00022691"/>
    </source>
</evidence>
<dbReference type="GO" id="GO:1904047">
    <property type="term" value="F:S-adenosyl-L-methionine binding"/>
    <property type="evidence" value="ECO:0007669"/>
    <property type="project" value="TreeGrafter"/>
</dbReference>
<dbReference type="SUPFAM" id="SSF53335">
    <property type="entry name" value="S-adenosyl-L-methionine-dependent methyltransferases"/>
    <property type="match status" value="1"/>
</dbReference>
<dbReference type="EMBL" id="LC153698">
    <property type="protein sequence ID" value="BAV59432.1"/>
    <property type="molecule type" value="Genomic_DNA"/>
</dbReference>
<dbReference type="GO" id="GO:0043565">
    <property type="term" value="F:sequence-specific DNA binding"/>
    <property type="evidence" value="ECO:0007669"/>
    <property type="project" value="TreeGrafter"/>
</dbReference>
<evidence type="ECO:0000256" key="5">
    <source>
        <dbReference type="ARBA" id="ARBA00047942"/>
    </source>
</evidence>
<sequence>MVELMRNKGVFFNECLQISLPMTISENRRKNMGFRGMSKRLVGKERDIRVRKSIFLNSLKNSGNGARYKRYLGSPLRYPGGKSLAVGLIVELIPDGVKKLVSPFFGGGSVEIACSRELEIKVIGYDIFDILVNYWQMQIDNPPELCKKLSEIRPTKENYLKIKEILKKYWNEEIILNNLELAAFYFFNYNLSYGPGFLGWMSSIYQDEKKYKTTLDRVKNFAPKNLNVFCDIFGNVIPRHKNDFLYCDPPYFLEGDSKMFKGIYPQRNFPVHHKGFDHNLLCDLLKKHRGGFILSYNDCSDIRRMYKDYKIVDVQWQYTLGQGEKRIGKNRIKNGTNSNIKKSHEILILGV</sequence>
<keyword evidence="4" id="KW-0949">S-adenosyl-L-methionine</keyword>
<evidence type="ECO:0000256" key="1">
    <source>
        <dbReference type="ARBA" id="ARBA00011900"/>
    </source>
</evidence>
<dbReference type="InterPro" id="IPR012327">
    <property type="entry name" value="MeTrfase_D12"/>
</dbReference>
<dbReference type="GO" id="GO:0009007">
    <property type="term" value="F:site-specific DNA-methyltransferase (adenine-specific) activity"/>
    <property type="evidence" value="ECO:0007669"/>
    <property type="project" value="UniProtKB-EC"/>
</dbReference>
<dbReference type="AlphaFoldDB" id="A0A1C9ZTN1"/>
<proteinExistence type="predicted"/>
<keyword evidence="3" id="KW-0808">Transferase</keyword>
<dbReference type="PROSITE" id="PS00092">
    <property type="entry name" value="N6_MTASE"/>
    <property type="match status" value="1"/>
</dbReference>
<dbReference type="PANTHER" id="PTHR30481">
    <property type="entry name" value="DNA ADENINE METHYLASE"/>
    <property type="match status" value="1"/>
</dbReference>
<comment type="catalytic activity">
    <reaction evidence="5">
        <text>a 2'-deoxyadenosine in DNA + S-adenosyl-L-methionine = an N(6)-methyl-2'-deoxyadenosine in DNA + S-adenosyl-L-homocysteine + H(+)</text>
        <dbReference type="Rhea" id="RHEA:15197"/>
        <dbReference type="Rhea" id="RHEA-COMP:12418"/>
        <dbReference type="Rhea" id="RHEA-COMP:12419"/>
        <dbReference type="ChEBI" id="CHEBI:15378"/>
        <dbReference type="ChEBI" id="CHEBI:57856"/>
        <dbReference type="ChEBI" id="CHEBI:59789"/>
        <dbReference type="ChEBI" id="CHEBI:90615"/>
        <dbReference type="ChEBI" id="CHEBI:90616"/>
        <dbReference type="EC" id="2.1.1.72"/>
    </reaction>
</comment>
<dbReference type="REBASE" id="233978">
    <property type="entry name" value="M.Esp005ORFNP"/>
</dbReference>
<accession>A0A1C9ZTN1</accession>
<protein>
    <recommendedName>
        <fullName evidence="1">site-specific DNA-methyltransferase (adenine-specific)</fullName>
        <ecNumber evidence="1">2.1.1.72</ecNumber>
    </recommendedName>
</protein>
<dbReference type="InterPro" id="IPR002052">
    <property type="entry name" value="DNA_methylase_N6_adenine_CS"/>
</dbReference>
<dbReference type="Pfam" id="PF02086">
    <property type="entry name" value="MethyltransfD12"/>
    <property type="match status" value="1"/>
</dbReference>